<dbReference type="EMBL" id="CM051396">
    <property type="protein sequence ID" value="KAJ4722418.1"/>
    <property type="molecule type" value="Genomic_DNA"/>
</dbReference>
<keyword evidence="1" id="KW-0418">Kinase</keyword>
<name>A0ACC1YFW2_MELAZ</name>
<keyword evidence="2" id="KW-1185">Reference proteome</keyword>
<gene>
    <name evidence="1" type="ORF">OWV82_005919</name>
</gene>
<accession>A0ACC1YFW2</accession>
<comment type="caution">
    <text evidence="1">The sequence shown here is derived from an EMBL/GenBank/DDBJ whole genome shotgun (WGS) entry which is preliminary data.</text>
</comment>
<evidence type="ECO:0000313" key="1">
    <source>
        <dbReference type="EMBL" id="KAJ4722418.1"/>
    </source>
</evidence>
<evidence type="ECO:0000313" key="2">
    <source>
        <dbReference type="Proteomes" id="UP001164539"/>
    </source>
</evidence>
<protein>
    <submittedName>
        <fullName evidence="1">Leucine-rich repeat family protein / protein kinase family protein</fullName>
    </submittedName>
</protein>
<proteinExistence type="predicted"/>
<dbReference type="Proteomes" id="UP001164539">
    <property type="component" value="Chromosome 3"/>
</dbReference>
<organism evidence="1 2">
    <name type="scientific">Melia azedarach</name>
    <name type="common">Chinaberry tree</name>
    <dbReference type="NCBI Taxonomy" id="155640"/>
    <lineage>
        <taxon>Eukaryota</taxon>
        <taxon>Viridiplantae</taxon>
        <taxon>Streptophyta</taxon>
        <taxon>Embryophyta</taxon>
        <taxon>Tracheophyta</taxon>
        <taxon>Spermatophyta</taxon>
        <taxon>Magnoliopsida</taxon>
        <taxon>eudicotyledons</taxon>
        <taxon>Gunneridae</taxon>
        <taxon>Pentapetalae</taxon>
        <taxon>rosids</taxon>
        <taxon>malvids</taxon>
        <taxon>Sapindales</taxon>
        <taxon>Meliaceae</taxon>
        <taxon>Melia</taxon>
    </lineage>
</organism>
<sequence length="513" mass="56010">MSSIFLLFVSLLSIISLSFSQSPRGTLIDCGTVSGSTINGIQWQPDTDFISSGTPKNLTTTVTLPTLSTVRSFPNKLNQKFCYVVPAFRGAKYLVRTTYFYGGVNGRDSPPVFDQMVDGTFWSVVNTTADYALGLSSYYEGVFLAQGKSISLCIGSNNYTDSDPFISALEFVPLEESLYNTTDFGKFGLSLVARHSFGNNGTDNIRYPDDPFDRFWEPFVDNKHAIAANANVSVSGFWNLPPSKIFETALATEQGKSMELIWPPVLLSSSRYYIALYFADTPESSPGGLRVFDIIINGMPYFRNLNVTPDGAAVFATQWPLAGATNITLNPAAGSKKGPLINGGEIFQVLELGGRTLTRDVIALEKFKSSLQNPPLDWNGDPCLPRQYSWTGITCTYGRRIRVVTINLTNMGLSGSLPPNISRLTALNGILLGGNNLTGMIPDLSSLMRLEKLHLEDNQFSGEIPSALGKIQRLRELFLQNNNLTGQIPRSLIQPGLNLKTSPGNNLSSPPPS</sequence>
<keyword evidence="1" id="KW-0808">Transferase</keyword>
<reference evidence="1 2" key="1">
    <citation type="journal article" date="2023" name="Science">
        <title>Complex scaffold remodeling in plant triterpene biosynthesis.</title>
        <authorList>
            <person name="De La Pena R."/>
            <person name="Hodgson H."/>
            <person name="Liu J.C."/>
            <person name="Stephenson M.J."/>
            <person name="Martin A.C."/>
            <person name="Owen C."/>
            <person name="Harkess A."/>
            <person name="Leebens-Mack J."/>
            <person name="Jimenez L.E."/>
            <person name="Osbourn A."/>
            <person name="Sattely E.S."/>
        </authorList>
    </citation>
    <scope>NUCLEOTIDE SEQUENCE [LARGE SCALE GENOMIC DNA]</scope>
    <source>
        <strain evidence="2">cv. JPN11</strain>
        <tissue evidence="1">Leaf</tissue>
    </source>
</reference>